<dbReference type="GO" id="GO:0045944">
    <property type="term" value="P:positive regulation of transcription by RNA polymerase II"/>
    <property type="evidence" value="ECO:0007669"/>
    <property type="project" value="TreeGrafter"/>
</dbReference>
<keyword evidence="6" id="KW-0539">Nucleus</keyword>
<keyword evidence="3" id="KW-0805">Transcription regulation</keyword>
<gene>
    <name evidence="10" type="ORF">G6O67_005287</name>
</gene>
<dbReference type="Pfam" id="PF00172">
    <property type="entry name" value="Zn_clus"/>
    <property type="match status" value="1"/>
</dbReference>
<keyword evidence="5" id="KW-0804">Transcription</keyword>
<dbReference type="SMART" id="SM00066">
    <property type="entry name" value="GAL4"/>
    <property type="match status" value="1"/>
</dbReference>
<evidence type="ECO:0000256" key="8">
    <source>
        <dbReference type="SAM" id="Phobius"/>
    </source>
</evidence>
<reference evidence="10 11" key="1">
    <citation type="journal article" date="2020" name="Genome Biol. Evol.">
        <title>A new high-quality draft genome assembly of the Chinese cordyceps Ophiocordyceps sinensis.</title>
        <authorList>
            <person name="Shu R."/>
            <person name="Zhang J."/>
            <person name="Meng Q."/>
            <person name="Zhang H."/>
            <person name="Zhou G."/>
            <person name="Li M."/>
            <person name="Wu P."/>
            <person name="Zhao Y."/>
            <person name="Chen C."/>
            <person name="Qin Q."/>
        </authorList>
    </citation>
    <scope>NUCLEOTIDE SEQUENCE [LARGE SCALE GENOMIC DNA]</scope>
    <source>
        <strain evidence="10 11">IOZ07</strain>
    </source>
</reference>
<dbReference type="InterPro" id="IPR007219">
    <property type="entry name" value="XnlR_reg_dom"/>
</dbReference>
<evidence type="ECO:0000313" key="10">
    <source>
        <dbReference type="EMBL" id="KAF4508971.1"/>
    </source>
</evidence>
<dbReference type="PANTHER" id="PTHR47540">
    <property type="entry name" value="THIAMINE REPRESSIBLE GENES REGULATORY PROTEIN THI5"/>
    <property type="match status" value="1"/>
</dbReference>
<dbReference type="GO" id="GO:0000981">
    <property type="term" value="F:DNA-binding transcription factor activity, RNA polymerase II-specific"/>
    <property type="evidence" value="ECO:0007669"/>
    <property type="project" value="InterPro"/>
</dbReference>
<accession>A0A8H4V602</accession>
<comment type="caution">
    <text evidence="10">The sequence shown here is derived from an EMBL/GenBank/DDBJ whole genome shotgun (WGS) entry which is preliminary data.</text>
</comment>
<keyword evidence="11" id="KW-1185">Reference proteome</keyword>
<organism evidence="10 11">
    <name type="scientific">Ophiocordyceps sinensis</name>
    <dbReference type="NCBI Taxonomy" id="72228"/>
    <lineage>
        <taxon>Eukaryota</taxon>
        <taxon>Fungi</taxon>
        <taxon>Dikarya</taxon>
        <taxon>Ascomycota</taxon>
        <taxon>Pezizomycotina</taxon>
        <taxon>Sordariomycetes</taxon>
        <taxon>Hypocreomycetidae</taxon>
        <taxon>Hypocreales</taxon>
        <taxon>Ophiocordycipitaceae</taxon>
        <taxon>Ophiocordyceps</taxon>
    </lineage>
</organism>
<sequence length="599" mass="67407">MPRHMATSLSNPPHRNKYVTRACDPCRRRKSKCNGSQPCSRCVHSDAECTYNMPYTRGQLRTRPHDAAGARRTSTARSTISSDLSTPAEAAKSLESPDPVSQGTDDASIHTFLGRVSSHLARAGHRLPRSLFGRNQEVPYDDNVAYTCILPERDTAKAYLECYFEHASTTYRFIGRSDIYDNFDRVYREDDVILQDNMKMAQLLFVLGIGCIWTASWREEALPPWKVKAHKLMRGAESRLGRFPEKLCPTIESLRTYMLKCQLELYSGRFNSAWLTLGLTIRLGQMMNIQKQTVSYSPLEAHYRTSLFWAMFMMDRYLAVSLGRPFAIQDVDVTVPLRLDVDPAIRYDIGLREEKLWVGVVSHARLTRIIGHIMSTLYVESRQVPTPTEQAIIKLEDELQDWLRQTPSFFHPEKAADKKCVDNAMAMISIASDFGANTCRYNATFWISFHFIYCAVSILLVYLKLYQSSEDRSMVQSAVDEAIEVHLKFGDCTSGQVQDPPRDVVALDGHESLAGCSSYFNPLDHGEKTIEASQAPSSVIDADAPASDNLPTGQVVLESTGGVSAFETSVFNDFDMIMGIGFDSNLLSETLNADYVFPF</sequence>
<evidence type="ECO:0000256" key="5">
    <source>
        <dbReference type="ARBA" id="ARBA00023163"/>
    </source>
</evidence>
<dbReference type="GO" id="GO:0006351">
    <property type="term" value="P:DNA-templated transcription"/>
    <property type="evidence" value="ECO:0007669"/>
    <property type="project" value="InterPro"/>
</dbReference>
<evidence type="ECO:0000256" key="4">
    <source>
        <dbReference type="ARBA" id="ARBA00023125"/>
    </source>
</evidence>
<feature type="transmembrane region" description="Helical" evidence="8">
    <location>
        <begin position="443"/>
        <end position="463"/>
    </location>
</feature>
<dbReference type="InterPro" id="IPR001138">
    <property type="entry name" value="Zn2Cys6_DnaBD"/>
</dbReference>
<dbReference type="AlphaFoldDB" id="A0A8H4V602"/>
<dbReference type="SMART" id="SM00906">
    <property type="entry name" value="Fungal_trans"/>
    <property type="match status" value="1"/>
</dbReference>
<dbReference type="Gene3D" id="4.10.240.10">
    <property type="entry name" value="Zn(2)-C6 fungal-type DNA-binding domain"/>
    <property type="match status" value="1"/>
</dbReference>
<keyword evidence="2" id="KW-0479">Metal-binding</keyword>
<dbReference type="Proteomes" id="UP000557566">
    <property type="component" value="Unassembled WGS sequence"/>
</dbReference>
<dbReference type="CDD" id="cd00067">
    <property type="entry name" value="GAL4"/>
    <property type="match status" value="1"/>
</dbReference>
<evidence type="ECO:0000259" key="9">
    <source>
        <dbReference type="PROSITE" id="PS50048"/>
    </source>
</evidence>
<keyword evidence="8" id="KW-1133">Transmembrane helix</keyword>
<feature type="compositionally biased region" description="Low complexity" evidence="7">
    <location>
        <begin position="70"/>
        <end position="82"/>
    </location>
</feature>
<evidence type="ECO:0000256" key="1">
    <source>
        <dbReference type="ARBA" id="ARBA00004123"/>
    </source>
</evidence>
<evidence type="ECO:0000256" key="3">
    <source>
        <dbReference type="ARBA" id="ARBA00023015"/>
    </source>
</evidence>
<dbReference type="SUPFAM" id="SSF57701">
    <property type="entry name" value="Zn2/Cys6 DNA-binding domain"/>
    <property type="match status" value="1"/>
</dbReference>
<dbReference type="InterPro" id="IPR051711">
    <property type="entry name" value="Stress_Response_Reg"/>
</dbReference>
<protein>
    <recommendedName>
        <fullName evidence="9">Zn(2)-C6 fungal-type domain-containing protein</fullName>
    </recommendedName>
</protein>
<keyword evidence="8" id="KW-0472">Membrane</keyword>
<comment type="subcellular location">
    <subcellularLocation>
        <location evidence="1">Nucleus</location>
    </subcellularLocation>
</comment>
<evidence type="ECO:0000256" key="6">
    <source>
        <dbReference type="ARBA" id="ARBA00023242"/>
    </source>
</evidence>
<keyword evidence="8" id="KW-0812">Transmembrane</keyword>
<keyword evidence="4" id="KW-0238">DNA-binding</keyword>
<dbReference type="PROSITE" id="PS50048">
    <property type="entry name" value="ZN2_CY6_FUNGAL_2"/>
    <property type="match status" value="1"/>
</dbReference>
<dbReference type="CDD" id="cd12148">
    <property type="entry name" value="fungal_TF_MHR"/>
    <property type="match status" value="1"/>
</dbReference>
<dbReference type="OrthoDB" id="2579025at2759"/>
<proteinExistence type="predicted"/>
<dbReference type="EMBL" id="JAAVMX010000005">
    <property type="protein sequence ID" value="KAF4508971.1"/>
    <property type="molecule type" value="Genomic_DNA"/>
</dbReference>
<dbReference type="PANTHER" id="PTHR47540:SF2">
    <property type="entry name" value="ZN(II)2CYS6 TRANSCRIPTION FACTOR (EUROFUNG)"/>
    <property type="match status" value="1"/>
</dbReference>
<name>A0A8H4V602_9HYPO</name>
<evidence type="ECO:0000256" key="2">
    <source>
        <dbReference type="ARBA" id="ARBA00022723"/>
    </source>
</evidence>
<feature type="domain" description="Zn(2)-C6 fungal-type" evidence="9">
    <location>
        <begin position="22"/>
        <end position="51"/>
    </location>
</feature>
<dbReference type="Pfam" id="PF04082">
    <property type="entry name" value="Fungal_trans"/>
    <property type="match status" value="1"/>
</dbReference>
<evidence type="ECO:0000256" key="7">
    <source>
        <dbReference type="SAM" id="MobiDB-lite"/>
    </source>
</evidence>
<evidence type="ECO:0000313" key="11">
    <source>
        <dbReference type="Proteomes" id="UP000557566"/>
    </source>
</evidence>
<dbReference type="InterPro" id="IPR036864">
    <property type="entry name" value="Zn2-C6_fun-type_DNA-bd_sf"/>
</dbReference>
<dbReference type="GO" id="GO:0043565">
    <property type="term" value="F:sequence-specific DNA binding"/>
    <property type="evidence" value="ECO:0007669"/>
    <property type="project" value="TreeGrafter"/>
</dbReference>
<feature type="region of interest" description="Disordered" evidence="7">
    <location>
        <begin position="59"/>
        <end position="106"/>
    </location>
</feature>
<dbReference type="PROSITE" id="PS00463">
    <property type="entry name" value="ZN2_CY6_FUNGAL_1"/>
    <property type="match status" value="1"/>
</dbReference>
<dbReference type="GO" id="GO:0008270">
    <property type="term" value="F:zinc ion binding"/>
    <property type="evidence" value="ECO:0007669"/>
    <property type="project" value="InterPro"/>
</dbReference>
<dbReference type="GO" id="GO:0005634">
    <property type="term" value="C:nucleus"/>
    <property type="evidence" value="ECO:0007669"/>
    <property type="project" value="UniProtKB-SubCell"/>
</dbReference>